<dbReference type="Gene3D" id="3.30.465.10">
    <property type="match status" value="1"/>
</dbReference>
<keyword evidence="6" id="KW-0809">Transit peptide</keyword>
<dbReference type="InterPro" id="IPR016171">
    <property type="entry name" value="Vanillyl_alc_oxidase_C-sub2"/>
</dbReference>
<keyword evidence="4" id="KW-0285">Flavoprotein</keyword>
<dbReference type="STRING" id="1344418.A0A1D2VG14"/>
<dbReference type="OrthoDB" id="7786253at2759"/>
<dbReference type="InterPro" id="IPR006094">
    <property type="entry name" value="Oxid_FAD_bind_N"/>
</dbReference>
<dbReference type="Gene3D" id="1.10.45.10">
    <property type="entry name" value="Vanillyl-alcohol Oxidase, Chain A, domain 4"/>
    <property type="match status" value="1"/>
</dbReference>
<dbReference type="InterPro" id="IPR016166">
    <property type="entry name" value="FAD-bd_PCMH"/>
</dbReference>
<sequence>MFTNSFRSNPIRNQLRYNLKNFKNPNNLKNLNNKRFYSEKSKYFPKESPREVIGRFATWAALFTIGLAYGSYRTVDKIHEHPLPHLFPNSSITPLDDLLKPVYGSTADFEKAFKEVIELLPEGHTSTSQSELDHHSDTYWNSHHATDEQRPAMIVWPESTEEVSKILKICNSYKIPVTPYSGGTSLEGHFIPTRGGICLDLNKMNHILSINESDLDITLQPSVGWEDLEEYLHPKGLLFGPDPGPGAEIGGMIATSCSGTNAARYGTMKENVLSLTVVLADGTIIKTKKRPRKSAAGYNLTGLFIGSEGTLGVVTEATLRLNVRPQNETVAVVPFPSIEDAAKSVEQIVSKGIQVNAVELLDDEMMKCINISGETSKTWVEKPTLFFKLAGSKNGLKEMVSTVKDITKGNNGIDFEFANTEEERQELWAARKVALWSTINYGKTLNPDIQVWTTDVAVPVSKLANVLKETKDDMKKSGLTATLVGHVGDGNFHAFLLYDKETRKTAEDLVERMVHRALENEGTCTGEHGVGYGKRDFLINEIGQDPISLMRKIKMALDPNRILNADKVFRIDPDEPLVEHK</sequence>
<dbReference type="GO" id="GO:0071949">
    <property type="term" value="F:FAD binding"/>
    <property type="evidence" value="ECO:0007669"/>
    <property type="project" value="InterPro"/>
</dbReference>
<dbReference type="SUPFAM" id="SSF55103">
    <property type="entry name" value="FAD-linked oxidases, C-terminal domain"/>
    <property type="match status" value="1"/>
</dbReference>
<keyword evidence="8" id="KW-0496">Mitochondrion</keyword>
<dbReference type="SUPFAM" id="SSF56176">
    <property type="entry name" value="FAD-binding/transporter-associated domain-like"/>
    <property type="match status" value="1"/>
</dbReference>
<dbReference type="Proteomes" id="UP000095038">
    <property type="component" value="Unassembled WGS sequence"/>
</dbReference>
<evidence type="ECO:0000256" key="3">
    <source>
        <dbReference type="ARBA" id="ARBA00008000"/>
    </source>
</evidence>
<evidence type="ECO:0000256" key="8">
    <source>
        <dbReference type="ARBA" id="ARBA00023128"/>
    </source>
</evidence>
<organism evidence="13 14">
    <name type="scientific">Ascoidea rubescens DSM 1968</name>
    <dbReference type="NCBI Taxonomy" id="1344418"/>
    <lineage>
        <taxon>Eukaryota</taxon>
        <taxon>Fungi</taxon>
        <taxon>Dikarya</taxon>
        <taxon>Ascomycota</taxon>
        <taxon>Saccharomycotina</taxon>
        <taxon>Saccharomycetes</taxon>
        <taxon>Ascoideaceae</taxon>
        <taxon>Ascoidea</taxon>
    </lineage>
</organism>
<dbReference type="Pfam" id="PF02913">
    <property type="entry name" value="FAD-oxidase_C"/>
    <property type="match status" value="1"/>
</dbReference>
<dbReference type="PANTHER" id="PTHR11748">
    <property type="entry name" value="D-LACTATE DEHYDROGENASE"/>
    <property type="match status" value="1"/>
</dbReference>
<evidence type="ECO:0000256" key="4">
    <source>
        <dbReference type="ARBA" id="ARBA00022630"/>
    </source>
</evidence>
<dbReference type="InterPro" id="IPR036318">
    <property type="entry name" value="FAD-bd_PCMH-like_sf"/>
</dbReference>
<dbReference type="FunFam" id="3.30.465.10:FF:000014">
    <property type="entry name" value="D-lactate dehydrogenase (Cytochrome), putative"/>
    <property type="match status" value="1"/>
</dbReference>
<evidence type="ECO:0000256" key="5">
    <source>
        <dbReference type="ARBA" id="ARBA00022827"/>
    </source>
</evidence>
<dbReference type="PROSITE" id="PS51387">
    <property type="entry name" value="FAD_PCMH"/>
    <property type="match status" value="1"/>
</dbReference>
<gene>
    <name evidence="13" type="ORF">ASCRUDRAFT_155289</name>
</gene>
<comment type="catalytic activity">
    <reaction evidence="10">
        <text>(R)-lactate + 2 Fe(III)-[cytochrome c] = 2 Fe(II)-[cytochrome c] + pyruvate + 2 H(+)</text>
        <dbReference type="Rhea" id="RHEA:13521"/>
        <dbReference type="Rhea" id="RHEA-COMP:10350"/>
        <dbReference type="Rhea" id="RHEA-COMP:14399"/>
        <dbReference type="ChEBI" id="CHEBI:15361"/>
        <dbReference type="ChEBI" id="CHEBI:15378"/>
        <dbReference type="ChEBI" id="CHEBI:16004"/>
        <dbReference type="ChEBI" id="CHEBI:29033"/>
        <dbReference type="ChEBI" id="CHEBI:29034"/>
        <dbReference type="EC" id="1.1.2.4"/>
    </reaction>
</comment>
<dbReference type="GO" id="GO:1903457">
    <property type="term" value="P:lactate catabolic process"/>
    <property type="evidence" value="ECO:0007669"/>
    <property type="project" value="TreeGrafter"/>
</dbReference>
<dbReference type="AlphaFoldDB" id="A0A1D2VG14"/>
<dbReference type="InParanoid" id="A0A1D2VG14"/>
<name>A0A1D2VG14_9ASCO</name>
<dbReference type="GO" id="GO:0005739">
    <property type="term" value="C:mitochondrion"/>
    <property type="evidence" value="ECO:0007669"/>
    <property type="project" value="UniProtKB-SubCell"/>
</dbReference>
<evidence type="ECO:0000256" key="6">
    <source>
        <dbReference type="ARBA" id="ARBA00022946"/>
    </source>
</evidence>
<dbReference type="Gene3D" id="3.30.70.2740">
    <property type="match status" value="1"/>
</dbReference>
<accession>A0A1D2VG14</accession>
<comment type="similarity">
    <text evidence="3">Belongs to the FAD-binding oxidoreductase/transferase type 4 family.</text>
</comment>
<evidence type="ECO:0000256" key="9">
    <source>
        <dbReference type="ARBA" id="ARBA00038897"/>
    </source>
</evidence>
<dbReference type="FunFam" id="1.10.45.10:FF:000001">
    <property type="entry name" value="D-lactate dehydrogenase mitochondrial"/>
    <property type="match status" value="1"/>
</dbReference>
<dbReference type="GeneID" id="30962976"/>
<dbReference type="InterPro" id="IPR004113">
    <property type="entry name" value="FAD-bd_oxidored_4_C"/>
</dbReference>
<keyword evidence="7" id="KW-0560">Oxidoreductase</keyword>
<dbReference type="InterPro" id="IPR016164">
    <property type="entry name" value="FAD-linked_Oxase-like_C"/>
</dbReference>
<dbReference type="FunCoup" id="A0A1D2VG14">
    <property type="interactions" value="202"/>
</dbReference>
<dbReference type="GO" id="GO:0008720">
    <property type="term" value="F:D-lactate dehydrogenase (NAD+) activity"/>
    <property type="evidence" value="ECO:0007669"/>
    <property type="project" value="TreeGrafter"/>
</dbReference>
<dbReference type="FunFam" id="3.30.70.2740:FF:000001">
    <property type="entry name" value="D-lactate dehydrogenase mitochondrial"/>
    <property type="match status" value="1"/>
</dbReference>
<evidence type="ECO:0000313" key="13">
    <source>
        <dbReference type="EMBL" id="ODV60576.1"/>
    </source>
</evidence>
<protein>
    <recommendedName>
        <fullName evidence="9">D-lactate dehydrogenase (cytochrome)</fullName>
        <ecNumber evidence="9">1.1.2.4</ecNumber>
    </recommendedName>
    <alternativeName>
        <fullName evidence="11">D-lactate ferricytochrome C oxidoreductase</fullName>
    </alternativeName>
</protein>
<evidence type="ECO:0000256" key="7">
    <source>
        <dbReference type="ARBA" id="ARBA00023002"/>
    </source>
</evidence>
<reference evidence="14" key="1">
    <citation type="submission" date="2016-05" db="EMBL/GenBank/DDBJ databases">
        <title>Comparative genomics of biotechnologically important yeasts.</title>
        <authorList>
            <consortium name="DOE Joint Genome Institute"/>
            <person name="Riley R."/>
            <person name="Haridas S."/>
            <person name="Wolfe K.H."/>
            <person name="Lopes M.R."/>
            <person name="Hittinger C.T."/>
            <person name="Goker M."/>
            <person name="Salamov A."/>
            <person name="Wisecaver J."/>
            <person name="Long T.M."/>
            <person name="Aerts A.L."/>
            <person name="Barry K."/>
            <person name="Choi C."/>
            <person name="Clum A."/>
            <person name="Coughlan A.Y."/>
            <person name="Deshpande S."/>
            <person name="Douglass A.P."/>
            <person name="Hanson S.J."/>
            <person name="Klenk H.-P."/>
            <person name="Labutti K."/>
            <person name="Lapidus A."/>
            <person name="Lindquist E."/>
            <person name="Lipzen A."/>
            <person name="Meier-Kolthoff J.P."/>
            <person name="Ohm R.A."/>
            <person name="Otillar R.P."/>
            <person name="Pangilinan J."/>
            <person name="Peng Y."/>
            <person name="Rokas A."/>
            <person name="Rosa C.A."/>
            <person name="Scheuner C."/>
            <person name="Sibirny A.A."/>
            <person name="Slot J.C."/>
            <person name="Stielow J.B."/>
            <person name="Sun H."/>
            <person name="Kurtzman C.P."/>
            <person name="Blackwell M."/>
            <person name="Grigoriev I.V."/>
            <person name="Jeffries T.W."/>
        </authorList>
    </citation>
    <scope>NUCLEOTIDE SEQUENCE [LARGE SCALE GENOMIC DNA]</scope>
    <source>
        <strain evidence="14">DSM 1968</strain>
    </source>
</reference>
<evidence type="ECO:0000256" key="10">
    <source>
        <dbReference type="ARBA" id="ARBA00051436"/>
    </source>
</evidence>
<dbReference type="RefSeq" id="XP_020046883.1">
    <property type="nucleotide sequence ID" value="XM_020189340.1"/>
</dbReference>
<evidence type="ECO:0000256" key="2">
    <source>
        <dbReference type="ARBA" id="ARBA00004173"/>
    </source>
</evidence>
<keyword evidence="5" id="KW-0274">FAD</keyword>
<keyword evidence="14" id="KW-1185">Reference proteome</keyword>
<comment type="subcellular location">
    <subcellularLocation>
        <location evidence="2">Mitochondrion</location>
    </subcellularLocation>
</comment>
<dbReference type="InterPro" id="IPR016169">
    <property type="entry name" value="FAD-bd_PCMH_sub2"/>
</dbReference>
<evidence type="ECO:0000259" key="12">
    <source>
        <dbReference type="PROSITE" id="PS51387"/>
    </source>
</evidence>
<proteinExistence type="inferred from homology"/>
<feature type="domain" description="FAD-binding PCMH-type" evidence="12">
    <location>
        <begin position="147"/>
        <end position="324"/>
    </location>
</feature>
<dbReference type="PANTHER" id="PTHR11748:SF111">
    <property type="entry name" value="D-LACTATE DEHYDROGENASE, MITOCHONDRIAL-RELATED"/>
    <property type="match status" value="1"/>
</dbReference>
<dbReference type="GO" id="GO:0004458">
    <property type="term" value="F:D-lactate dehydrogenase (cytochrome) activity"/>
    <property type="evidence" value="ECO:0007669"/>
    <property type="project" value="UniProtKB-EC"/>
</dbReference>
<evidence type="ECO:0000313" key="14">
    <source>
        <dbReference type="Proteomes" id="UP000095038"/>
    </source>
</evidence>
<evidence type="ECO:0000256" key="11">
    <source>
        <dbReference type="ARBA" id="ARBA00083446"/>
    </source>
</evidence>
<dbReference type="EC" id="1.1.2.4" evidence="9"/>
<evidence type="ECO:0000256" key="1">
    <source>
        <dbReference type="ARBA" id="ARBA00001974"/>
    </source>
</evidence>
<dbReference type="Pfam" id="PF01565">
    <property type="entry name" value="FAD_binding_4"/>
    <property type="match status" value="1"/>
</dbReference>
<dbReference type="EMBL" id="KV454482">
    <property type="protein sequence ID" value="ODV60576.1"/>
    <property type="molecule type" value="Genomic_DNA"/>
</dbReference>
<keyword evidence="13" id="KW-0670">Pyruvate</keyword>
<comment type="cofactor">
    <cofactor evidence="1">
        <name>FAD</name>
        <dbReference type="ChEBI" id="CHEBI:57692"/>
    </cofactor>
</comment>